<evidence type="ECO:0008006" key="6">
    <source>
        <dbReference type="Google" id="ProtNLM"/>
    </source>
</evidence>
<evidence type="ECO:0000313" key="5">
    <source>
        <dbReference type="Proteomes" id="UP000015453"/>
    </source>
</evidence>
<keyword evidence="2" id="KW-0677">Repeat</keyword>
<dbReference type="Pfam" id="PF13041">
    <property type="entry name" value="PPR_2"/>
    <property type="match status" value="1"/>
</dbReference>
<feature type="non-terminal residue" evidence="4">
    <location>
        <position position="550"/>
    </location>
</feature>
<reference evidence="4 5" key="1">
    <citation type="journal article" date="2013" name="BMC Genomics">
        <title>The miniature genome of a carnivorous plant Genlisea aurea contains a low number of genes and short non-coding sequences.</title>
        <authorList>
            <person name="Leushkin E.V."/>
            <person name="Sutormin R.A."/>
            <person name="Nabieva E.R."/>
            <person name="Penin A.A."/>
            <person name="Kondrashov A.S."/>
            <person name="Logacheva M.D."/>
        </authorList>
    </citation>
    <scope>NUCLEOTIDE SEQUENCE [LARGE SCALE GENOMIC DNA]</scope>
</reference>
<dbReference type="AlphaFoldDB" id="S8DY84"/>
<feature type="repeat" description="PPR" evidence="3">
    <location>
        <begin position="468"/>
        <end position="502"/>
    </location>
</feature>
<comment type="similarity">
    <text evidence="1">Belongs to the PPR family. P subfamily.</text>
</comment>
<feature type="repeat" description="PPR" evidence="3">
    <location>
        <begin position="152"/>
        <end position="186"/>
    </location>
</feature>
<proteinExistence type="inferred from homology"/>
<feature type="repeat" description="PPR" evidence="3">
    <location>
        <begin position="224"/>
        <end position="258"/>
    </location>
</feature>
<dbReference type="EMBL" id="AUSU01002700">
    <property type="protein sequence ID" value="EPS68243.1"/>
    <property type="molecule type" value="Genomic_DNA"/>
</dbReference>
<protein>
    <recommendedName>
        <fullName evidence="6">Pentacotripeptide-repeat region of PRORP domain-containing protein</fullName>
    </recommendedName>
</protein>
<dbReference type="InterPro" id="IPR002885">
    <property type="entry name" value="PPR_rpt"/>
</dbReference>
<gene>
    <name evidence="4" type="ORF">M569_06526</name>
</gene>
<keyword evidence="5" id="KW-1185">Reference proteome</keyword>
<accession>S8DY84</accession>
<dbReference type="Proteomes" id="UP000015453">
    <property type="component" value="Unassembled WGS sequence"/>
</dbReference>
<evidence type="ECO:0000256" key="1">
    <source>
        <dbReference type="ARBA" id="ARBA00007626"/>
    </source>
</evidence>
<feature type="repeat" description="PPR" evidence="3">
    <location>
        <begin position="398"/>
        <end position="432"/>
    </location>
</feature>
<feature type="repeat" description="PPR" evidence="3">
    <location>
        <begin position="433"/>
        <end position="467"/>
    </location>
</feature>
<name>S8DY84_9LAMI</name>
<dbReference type="Gene3D" id="1.25.40.10">
    <property type="entry name" value="Tetratricopeptide repeat domain"/>
    <property type="match status" value="4"/>
</dbReference>
<evidence type="ECO:0000313" key="4">
    <source>
        <dbReference type="EMBL" id="EPS68243.1"/>
    </source>
</evidence>
<dbReference type="OrthoDB" id="185373at2759"/>
<comment type="caution">
    <text evidence="4">The sequence shown here is derived from an EMBL/GenBank/DDBJ whole genome shotgun (WGS) entry which is preliminary data.</text>
</comment>
<dbReference type="PANTHER" id="PTHR47941">
    <property type="entry name" value="PENTATRICOPEPTIDE REPEAT-CONTAINING PROTEIN 3, MITOCHONDRIAL"/>
    <property type="match status" value="1"/>
</dbReference>
<dbReference type="InterPro" id="IPR011990">
    <property type="entry name" value="TPR-like_helical_dom_sf"/>
</dbReference>
<evidence type="ECO:0000256" key="3">
    <source>
        <dbReference type="PROSITE-ProRule" id="PRU00708"/>
    </source>
</evidence>
<dbReference type="Pfam" id="PF01535">
    <property type="entry name" value="PPR"/>
    <property type="match status" value="3"/>
</dbReference>
<organism evidence="4 5">
    <name type="scientific">Genlisea aurea</name>
    <dbReference type="NCBI Taxonomy" id="192259"/>
    <lineage>
        <taxon>Eukaryota</taxon>
        <taxon>Viridiplantae</taxon>
        <taxon>Streptophyta</taxon>
        <taxon>Embryophyta</taxon>
        <taxon>Tracheophyta</taxon>
        <taxon>Spermatophyta</taxon>
        <taxon>Magnoliopsida</taxon>
        <taxon>eudicotyledons</taxon>
        <taxon>Gunneridae</taxon>
        <taxon>Pentapetalae</taxon>
        <taxon>asterids</taxon>
        <taxon>lamiids</taxon>
        <taxon>Lamiales</taxon>
        <taxon>Lentibulariaceae</taxon>
        <taxon>Genlisea</taxon>
    </lineage>
</organism>
<sequence>MRRSAAKLTAVVGQALLAEVNSGLIARSWSPSLEKTLHQLGCREFLSSSLVAGVIDSYLHRHPSLAFGFFNWASQQPGFSHDSATCESLLKSLSASRRFGSVEKIMKLVKSQKIILHPSAYRLLISSLLCGRRTQMAFNLFSELGPLVPQIGPEVSNSLLAVLSSEGSMTNAHKVFDEMLHRGIQFNTLGFGLFLWKACRKTSLSEILSFVDRVRNANFSGVNGSVVGLLMIHGFCSESRVKDAVSALEELRRKDCKPDFMAYRIVAEKLREMRCTPDVEMVLKKKRKLSVAPRSTDYRDFIHDLISERLLNESKEIGEVIVSGDFPIEDDTLNLLIGSVSAVDSSQAVSFLKFMIQKDRFPAQHSLIKLCESLCKHKKGDDLVEVLNLLSSKGYFKTVDTYNIMVSFLCKAGKVKEGYNVLQELKRKGLKPDVSSYNSLLDACCRGDLLRPAKRLWDEMFACGCSGNVESYRILIGKFCEVGEMEDARQLLYHMIGKGLEADESTYRSLLFQGNDPKLGLQIFKQCMEHDCVLGRRLLNPFIVFLCNQG</sequence>
<dbReference type="PROSITE" id="PS51375">
    <property type="entry name" value="PPR"/>
    <property type="match status" value="5"/>
</dbReference>
<evidence type="ECO:0000256" key="2">
    <source>
        <dbReference type="ARBA" id="ARBA00022737"/>
    </source>
</evidence>
<dbReference type="NCBIfam" id="TIGR00756">
    <property type="entry name" value="PPR"/>
    <property type="match status" value="5"/>
</dbReference>